<dbReference type="Gene3D" id="1.10.630.10">
    <property type="entry name" value="Cytochrome P450"/>
    <property type="match status" value="1"/>
</dbReference>
<evidence type="ECO:0000256" key="2">
    <source>
        <dbReference type="ARBA" id="ARBA00010617"/>
    </source>
</evidence>
<dbReference type="AlphaFoldDB" id="A0AAV1RP77"/>
<evidence type="ECO:0000256" key="4">
    <source>
        <dbReference type="ARBA" id="ARBA00022723"/>
    </source>
</evidence>
<name>A0AAV1RP77_9ROSI</name>
<keyword evidence="7" id="KW-0812">Transmembrane</keyword>
<protein>
    <recommendedName>
        <fullName evidence="10">Cytochrome P450</fullName>
    </recommendedName>
</protein>
<dbReference type="EMBL" id="CAWUPB010001010">
    <property type="protein sequence ID" value="CAK7337213.1"/>
    <property type="molecule type" value="Genomic_DNA"/>
</dbReference>
<keyword evidence="5" id="KW-0560">Oxidoreductase</keyword>
<dbReference type="PANTHER" id="PTHR47950:SF49">
    <property type="entry name" value="CYTOCHROME P450"/>
    <property type="match status" value="1"/>
</dbReference>
<dbReference type="GO" id="GO:0020037">
    <property type="term" value="F:heme binding"/>
    <property type="evidence" value="ECO:0007669"/>
    <property type="project" value="InterPro"/>
</dbReference>
<gene>
    <name evidence="8" type="ORF">DCAF_LOCUS12240</name>
</gene>
<evidence type="ECO:0000256" key="5">
    <source>
        <dbReference type="ARBA" id="ARBA00023002"/>
    </source>
</evidence>
<keyword evidence="4" id="KW-0479">Metal-binding</keyword>
<comment type="cofactor">
    <cofactor evidence="1">
        <name>heme</name>
        <dbReference type="ChEBI" id="CHEBI:30413"/>
    </cofactor>
</comment>
<keyword evidence="7" id="KW-0472">Membrane</keyword>
<dbReference type="Proteomes" id="UP001314170">
    <property type="component" value="Unassembled WGS sequence"/>
</dbReference>
<keyword evidence="6" id="KW-0408">Iron</keyword>
<evidence type="ECO:0008006" key="10">
    <source>
        <dbReference type="Google" id="ProtNLM"/>
    </source>
</evidence>
<accession>A0AAV1RP77</accession>
<dbReference type="InterPro" id="IPR036396">
    <property type="entry name" value="Cyt_P450_sf"/>
</dbReference>
<reference evidence="8 9" key="1">
    <citation type="submission" date="2024-01" db="EMBL/GenBank/DDBJ databases">
        <authorList>
            <person name="Waweru B."/>
        </authorList>
    </citation>
    <scope>NUCLEOTIDE SEQUENCE [LARGE SCALE GENOMIC DNA]</scope>
</reference>
<keyword evidence="9" id="KW-1185">Reference proteome</keyword>
<proteinExistence type="inferred from homology"/>
<dbReference type="InterPro" id="IPR001128">
    <property type="entry name" value="Cyt_P450"/>
</dbReference>
<evidence type="ECO:0000313" key="9">
    <source>
        <dbReference type="Proteomes" id="UP001314170"/>
    </source>
</evidence>
<evidence type="ECO:0000256" key="6">
    <source>
        <dbReference type="ARBA" id="ARBA00023004"/>
    </source>
</evidence>
<sequence>MDQTSFAGLLNLLSNHFLLFLLLPLIFFIILKYISSPSSPSKSLPPGPKPWPIIGNILHMGNQPHLSLAKLAKIHGPIISLRLGIQLLVVGSSPEAAVEILRTHDRLLSARHIPKQFPYESHVLNHIALIWSSECTERWKWLRALCKAELFSAKAMESHAPLREKKVGEMVEFLGAREGETVEIAEVVFNTVFNMLSNLLFSKDLAGLEEKGVLGSGLKSHIRKMIMLLATPYIANFYPVFAGLDLQGLKRSSTIV</sequence>
<dbReference type="GO" id="GO:0005506">
    <property type="term" value="F:iron ion binding"/>
    <property type="evidence" value="ECO:0007669"/>
    <property type="project" value="InterPro"/>
</dbReference>
<dbReference type="PANTHER" id="PTHR47950">
    <property type="entry name" value="CYTOCHROME P450, FAMILY 76, SUBFAMILY C, POLYPEPTIDE 5-RELATED"/>
    <property type="match status" value="1"/>
</dbReference>
<evidence type="ECO:0000256" key="3">
    <source>
        <dbReference type="ARBA" id="ARBA00022617"/>
    </source>
</evidence>
<feature type="transmembrane region" description="Helical" evidence="7">
    <location>
        <begin position="12"/>
        <end position="34"/>
    </location>
</feature>
<dbReference type="GO" id="GO:0016705">
    <property type="term" value="F:oxidoreductase activity, acting on paired donors, with incorporation or reduction of molecular oxygen"/>
    <property type="evidence" value="ECO:0007669"/>
    <property type="project" value="InterPro"/>
</dbReference>
<dbReference type="GO" id="GO:0004497">
    <property type="term" value="F:monooxygenase activity"/>
    <property type="evidence" value="ECO:0007669"/>
    <property type="project" value="InterPro"/>
</dbReference>
<keyword evidence="7" id="KW-1133">Transmembrane helix</keyword>
<dbReference type="SUPFAM" id="SSF48264">
    <property type="entry name" value="Cytochrome P450"/>
    <property type="match status" value="1"/>
</dbReference>
<evidence type="ECO:0000256" key="7">
    <source>
        <dbReference type="SAM" id="Phobius"/>
    </source>
</evidence>
<evidence type="ECO:0000256" key="1">
    <source>
        <dbReference type="ARBA" id="ARBA00001971"/>
    </source>
</evidence>
<comment type="similarity">
    <text evidence="2">Belongs to the cytochrome P450 family.</text>
</comment>
<comment type="caution">
    <text evidence="8">The sequence shown here is derived from an EMBL/GenBank/DDBJ whole genome shotgun (WGS) entry which is preliminary data.</text>
</comment>
<evidence type="ECO:0000313" key="8">
    <source>
        <dbReference type="EMBL" id="CAK7337213.1"/>
    </source>
</evidence>
<keyword evidence="3" id="KW-0349">Heme</keyword>
<organism evidence="8 9">
    <name type="scientific">Dovyalis caffra</name>
    <dbReference type="NCBI Taxonomy" id="77055"/>
    <lineage>
        <taxon>Eukaryota</taxon>
        <taxon>Viridiplantae</taxon>
        <taxon>Streptophyta</taxon>
        <taxon>Embryophyta</taxon>
        <taxon>Tracheophyta</taxon>
        <taxon>Spermatophyta</taxon>
        <taxon>Magnoliopsida</taxon>
        <taxon>eudicotyledons</taxon>
        <taxon>Gunneridae</taxon>
        <taxon>Pentapetalae</taxon>
        <taxon>rosids</taxon>
        <taxon>fabids</taxon>
        <taxon>Malpighiales</taxon>
        <taxon>Salicaceae</taxon>
        <taxon>Flacourtieae</taxon>
        <taxon>Dovyalis</taxon>
    </lineage>
</organism>
<dbReference type="Pfam" id="PF00067">
    <property type="entry name" value="p450"/>
    <property type="match status" value="1"/>
</dbReference>